<evidence type="ECO:0000313" key="2">
    <source>
        <dbReference type="Proteomes" id="UP000254640"/>
    </source>
</evidence>
<evidence type="ECO:0000313" key="1">
    <source>
        <dbReference type="EMBL" id="SUB15306.1"/>
    </source>
</evidence>
<dbReference type="Proteomes" id="UP000254640">
    <property type="component" value="Unassembled WGS sequence"/>
</dbReference>
<dbReference type="EMBL" id="UGSO01000001">
    <property type="protein sequence ID" value="SUB15306.1"/>
    <property type="molecule type" value="Genomic_DNA"/>
</dbReference>
<accession>A0A379ABV8</accession>
<name>A0A379ABV8_ENTAG</name>
<dbReference type="AlphaFoldDB" id="A0A379ABV8"/>
<gene>
    <name evidence="1" type="ORF">NCTC9381_01178</name>
</gene>
<organism evidence="1 2">
    <name type="scientific">Enterobacter agglomerans</name>
    <name type="common">Erwinia herbicola</name>
    <name type="synonym">Pantoea agglomerans</name>
    <dbReference type="NCBI Taxonomy" id="549"/>
    <lineage>
        <taxon>Bacteria</taxon>
        <taxon>Pseudomonadati</taxon>
        <taxon>Pseudomonadota</taxon>
        <taxon>Gammaproteobacteria</taxon>
        <taxon>Enterobacterales</taxon>
        <taxon>Erwiniaceae</taxon>
        <taxon>Pantoea</taxon>
        <taxon>Pantoea agglomerans group</taxon>
    </lineage>
</organism>
<keyword evidence="2" id="KW-1185">Reference proteome</keyword>
<sequence length="88" mass="10073">MRNRADPAGRDAALAIGPFHLRLHTATNKKAPHKAGLQRPMMSLSATFNAQSLLTFNFFQTVEWRFRTQRFFDTDQLVVLSNTVRTTH</sequence>
<reference evidence="1 2" key="1">
    <citation type="submission" date="2018-06" db="EMBL/GenBank/DDBJ databases">
        <authorList>
            <consortium name="Pathogen Informatics"/>
            <person name="Doyle S."/>
        </authorList>
    </citation>
    <scope>NUCLEOTIDE SEQUENCE [LARGE SCALE GENOMIC DNA]</scope>
    <source>
        <strain evidence="1 2">NCTC9381</strain>
    </source>
</reference>
<proteinExistence type="predicted"/>
<protein>
    <submittedName>
        <fullName evidence="1">Uncharacterized protein</fullName>
    </submittedName>
</protein>